<dbReference type="OrthoDB" id="9814417at2"/>
<dbReference type="EC" id="2.5.1.141" evidence="8"/>
<dbReference type="AlphaFoldDB" id="A0A0B7MM41"/>
<dbReference type="RefSeq" id="WP_084711069.1">
    <property type="nucleotide sequence ID" value="NZ_CDRZ01000240.1"/>
</dbReference>
<feature type="transmembrane region" description="Helical" evidence="8">
    <location>
        <begin position="184"/>
        <end position="209"/>
    </location>
</feature>
<comment type="subunit">
    <text evidence="8">Interacts with CtaA.</text>
</comment>
<organism evidence="9 10">
    <name type="scientific">Syntrophaceticus schinkii</name>
    <dbReference type="NCBI Taxonomy" id="499207"/>
    <lineage>
        <taxon>Bacteria</taxon>
        <taxon>Bacillati</taxon>
        <taxon>Bacillota</taxon>
        <taxon>Clostridia</taxon>
        <taxon>Thermoanaerobacterales</taxon>
        <taxon>Thermoanaerobacterales Family III. Incertae Sedis</taxon>
        <taxon>Syntrophaceticus</taxon>
    </lineage>
</organism>
<comment type="pathway">
    <text evidence="8">Porphyrin-containing compound metabolism; heme O biosynthesis; heme O from protoheme: step 1/1.</text>
</comment>
<dbReference type="PROSITE" id="PS00943">
    <property type="entry name" value="UBIA"/>
    <property type="match status" value="1"/>
</dbReference>
<feature type="transmembrane region" description="Helical" evidence="8">
    <location>
        <begin position="285"/>
        <end position="305"/>
    </location>
</feature>
<evidence type="ECO:0000256" key="8">
    <source>
        <dbReference type="HAMAP-Rule" id="MF_00154"/>
    </source>
</evidence>
<evidence type="ECO:0000256" key="5">
    <source>
        <dbReference type="ARBA" id="ARBA00023133"/>
    </source>
</evidence>
<comment type="subcellular location">
    <subcellularLocation>
        <location evidence="8">Cell membrane</location>
        <topology evidence="8">Multi-pass membrane protein</topology>
    </subcellularLocation>
    <subcellularLocation>
        <location evidence="1">Membrane</location>
        <topology evidence="1">Multi-pass membrane protein</topology>
    </subcellularLocation>
</comment>
<dbReference type="Gene3D" id="1.10.357.140">
    <property type="entry name" value="UbiA prenyltransferase"/>
    <property type="match status" value="1"/>
</dbReference>
<evidence type="ECO:0000256" key="6">
    <source>
        <dbReference type="ARBA" id="ARBA00023136"/>
    </source>
</evidence>
<dbReference type="InterPro" id="IPR044878">
    <property type="entry name" value="UbiA_sf"/>
</dbReference>
<dbReference type="GO" id="GO:0048034">
    <property type="term" value="P:heme O biosynthetic process"/>
    <property type="evidence" value="ECO:0007669"/>
    <property type="project" value="UniProtKB-UniRule"/>
</dbReference>
<evidence type="ECO:0000256" key="7">
    <source>
        <dbReference type="ARBA" id="ARBA00047690"/>
    </source>
</evidence>
<dbReference type="InterPro" id="IPR030470">
    <property type="entry name" value="UbiA_prenylTrfase_CS"/>
</dbReference>
<comment type="function">
    <text evidence="8">Converts heme B (protoheme IX) to heme O by substitution of the vinyl group on carbon 2 of heme B porphyrin ring with a hydroxyethyl farnesyl side group.</text>
</comment>
<keyword evidence="10" id="KW-1185">Reference proteome</keyword>
<keyword evidence="2 8" id="KW-0808">Transferase</keyword>
<dbReference type="InterPro" id="IPR000537">
    <property type="entry name" value="UbiA_prenyltransferase"/>
</dbReference>
<dbReference type="EMBL" id="CDRZ01000240">
    <property type="protein sequence ID" value="CEO89268.1"/>
    <property type="molecule type" value="Genomic_DNA"/>
</dbReference>
<evidence type="ECO:0000256" key="3">
    <source>
        <dbReference type="ARBA" id="ARBA00022692"/>
    </source>
</evidence>
<keyword evidence="5 8" id="KW-0350">Heme biosynthesis</keyword>
<dbReference type="CDD" id="cd13957">
    <property type="entry name" value="PT_UbiA_Cox10"/>
    <property type="match status" value="1"/>
</dbReference>
<dbReference type="HAMAP" id="MF_00154">
    <property type="entry name" value="CyoE_CtaB"/>
    <property type="match status" value="1"/>
</dbReference>
<name>A0A0B7MM41_9FIRM</name>
<keyword evidence="3 8" id="KW-0812">Transmembrane</keyword>
<protein>
    <recommendedName>
        <fullName evidence="8">Protoheme IX farnesyltransferase</fullName>
        <ecNumber evidence="8">2.5.1.141</ecNumber>
    </recommendedName>
    <alternativeName>
        <fullName evidence="8">Heme B farnesyltransferase</fullName>
    </alternativeName>
    <alternativeName>
        <fullName evidence="8">Heme O synthase</fullName>
    </alternativeName>
</protein>
<dbReference type="Proteomes" id="UP000046155">
    <property type="component" value="Unassembled WGS sequence"/>
</dbReference>
<proteinExistence type="inferred from homology"/>
<feature type="transmembrane region" description="Helical" evidence="8">
    <location>
        <begin position="64"/>
        <end position="85"/>
    </location>
</feature>
<sequence length="306" mass="33273">MKPEERPVDGYQQAVKFEKLSERIRIKLQAYWELTKSKQTFLLLITGWAGFASAGHPVTDWVTMLSLLGSLYLAISGSTVLNMYMDRDIDARMPRTVKRPLPAGVLRPREALAFGSLISLLGVVWAFTLGPLFGVVVAAGLFFHAVVYTMWLKRKTAFSVIPGGVSGGMPVLAGRVLGTGSIDIVGVLLALAVLLWIPIHILTFAMRYAKDYNLAKVPTFPALYGEERTRLVLAMSTILTGLAMMLAVLLNGVRGPYLLASILSVVVLIVLAVLCSAFPTPKRNFLLFKAASIYMLASMLLVGLAG</sequence>
<feature type="transmembrane region" description="Helical" evidence="8">
    <location>
        <begin position="41"/>
        <end position="58"/>
    </location>
</feature>
<accession>A0A0B7MM41</accession>
<dbReference type="NCBIfam" id="TIGR01473">
    <property type="entry name" value="cyoE_ctaB"/>
    <property type="match status" value="1"/>
</dbReference>
<comment type="catalytic activity">
    <reaction evidence="7 8">
        <text>heme b + (2E,6E)-farnesyl diphosphate + H2O = Fe(II)-heme o + diphosphate</text>
        <dbReference type="Rhea" id="RHEA:28070"/>
        <dbReference type="ChEBI" id="CHEBI:15377"/>
        <dbReference type="ChEBI" id="CHEBI:33019"/>
        <dbReference type="ChEBI" id="CHEBI:60344"/>
        <dbReference type="ChEBI" id="CHEBI:60530"/>
        <dbReference type="ChEBI" id="CHEBI:175763"/>
        <dbReference type="EC" id="2.5.1.141"/>
    </reaction>
</comment>
<comment type="similarity">
    <text evidence="8">Belongs to the UbiA prenyltransferase family. Protoheme IX farnesyltransferase subfamily.</text>
</comment>
<evidence type="ECO:0000313" key="10">
    <source>
        <dbReference type="Proteomes" id="UP000046155"/>
    </source>
</evidence>
<evidence type="ECO:0000256" key="2">
    <source>
        <dbReference type="ARBA" id="ARBA00022679"/>
    </source>
</evidence>
<comment type="miscellaneous">
    <text evidence="8">Carbon 2 of the heme B porphyrin ring is defined according to the Fischer nomenclature.</text>
</comment>
<evidence type="ECO:0000313" key="9">
    <source>
        <dbReference type="EMBL" id="CEO89268.1"/>
    </source>
</evidence>
<dbReference type="PANTHER" id="PTHR43448:SF2">
    <property type="entry name" value="PROTOHEME IX FARNESYLTRANSFERASE, MITOCHONDRIAL"/>
    <property type="match status" value="1"/>
</dbReference>
<dbReference type="GO" id="GO:0005886">
    <property type="term" value="C:plasma membrane"/>
    <property type="evidence" value="ECO:0007669"/>
    <property type="project" value="UniProtKB-SubCell"/>
</dbReference>
<feature type="transmembrane region" description="Helical" evidence="8">
    <location>
        <begin position="230"/>
        <end position="250"/>
    </location>
</feature>
<keyword evidence="8" id="KW-1003">Cell membrane</keyword>
<dbReference type="PANTHER" id="PTHR43448">
    <property type="entry name" value="PROTOHEME IX FARNESYLTRANSFERASE, MITOCHONDRIAL"/>
    <property type="match status" value="1"/>
</dbReference>
<dbReference type="GO" id="GO:0008495">
    <property type="term" value="F:protoheme IX farnesyltransferase activity"/>
    <property type="evidence" value="ECO:0007669"/>
    <property type="project" value="UniProtKB-UniRule"/>
</dbReference>
<keyword evidence="4 8" id="KW-1133">Transmembrane helix</keyword>
<dbReference type="Gene3D" id="1.20.120.1780">
    <property type="entry name" value="UbiA prenyltransferase"/>
    <property type="match status" value="1"/>
</dbReference>
<evidence type="ECO:0000256" key="1">
    <source>
        <dbReference type="ARBA" id="ARBA00004141"/>
    </source>
</evidence>
<feature type="transmembrane region" description="Helical" evidence="8">
    <location>
        <begin position="106"/>
        <end position="126"/>
    </location>
</feature>
<evidence type="ECO:0000256" key="4">
    <source>
        <dbReference type="ARBA" id="ARBA00022989"/>
    </source>
</evidence>
<dbReference type="Pfam" id="PF01040">
    <property type="entry name" value="UbiA"/>
    <property type="match status" value="1"/>
</dbReference>
<gene>
    <name evidence="8 9" type="primary">ctaB</name>
    <name evidence="9" type="ORF">SSCH_430008</name>
</gene>
<dbReference type="InterPro" id="IPR006369">
    <property type="entry name" value="Protohaem_IX_farnesylTrfase"/>
</dbReference>
<feature type="transmembrane region" description="Helical" evidence="8">
    <location>
        <begin position="256"/>
        <end position="278"/>
    </location>
</feature>
<feature type="transmembrane region" description="Helical" evidence="8">
    <location>
        <begin position="132"/>
        <end position="151"/>
    </location>
</feature>
<keyword evidence="6 8" id="KW-0472">Membrane</keyword>
<feature type="transmembrane region" description="Helical" evidence="8">
    <location>
        <begin position="158"/>
        <end position="178"/>
    </location>
</feature>
<reference evidence="10" key="1">
    <citation type="submission" date="2015-01" db="EMBL/GenBank/DDBJ databases">
        <authorList>
            <person name="Manzoor Shahid"/>
            <person name="Zubair Saima"/>
        </authorList>
    </citation>
    <scope>NUCLEOTIDE SEQUENCE [LARGE SCALE GENOMIC DNA]</scope>
    <source>
        <strain evidence="10">Sp3</strain>
    </source>
</reference>
<dbReference type="UniPathway" id="UPA00834">
    <property type="reaction ID" value="UER00712"/>
</dbReference>